<name>A0A8S3V5H0_MYTED</name>
<dbReference type="AlphaFoldDB" id="A0A8S3V5H0"/>
<dbReference type="Proteomes" id="UP000683360">
    <property type="component" value="Unassembled WGS sequence"/>
</dbReference>
<evidence type="ECO:0000313" key="2">
    <source>
        <dbReference type="Proteomes" id="UP000683360"/>
    </source>
</evidence>
<sequence length="208" mass="24020">MDEKWKIEAIKAFAFIDILTGTFPDILARIQPGHSSIFMQGKDVTIEKAVKEMKRLLLDLFNQKIQLDPLVLRLLTCKQTSEMLTCILEKDRIQVVWTIDKTQLCFFSKFIINVDVLKSVLHEHFLTAGFSNSSQQSSKFCLSNAFLEITKMNEDKLLVLETTRSGINIAATKQIILELLHREKMFYTDSINTRGVQGMYLLKKKHIY</sequence>
<dbReference type="EMBL" id="CAJPWZ010002969">
    <property type="protein sequence ID" value="CAG2249299.1"/>
    <property type="molecule type" value="Genomic_DNA"/>
</dbReference>
<protein>
    <submittedName>
        <fullName evidence="1">Uncharacterized protein</fullName>
    </submittedName>
</protein>
<gene>
    <name evidence="1" type="ORF">MEDL_61185</name>
</gene>
<proteinExistence type="predicted"/>
<evidence type="ECO:0000313" key="1">
    <source>
        <dbReference type="EMBL" id="CAG2249299.1"/>
    </source>
</evidence>
<comment type="caution">
    <text evidence="1">The sequence shown here is derived from an EMBL/GenBank/DDBJ whole genome shotgun (WGS) entry which is preliminary data.</text>
</comment>
<accession>A0A8S3V5H0</accession>
<keyword evidence="2" id="KW-1185">Reference proteome</keyword>
<organism evidence="1 2">
    <name type="scientific">Mytilus edulis</name>
    <name type="common">Blue mussel</name>
    <dbReference type="NCBI Taxonomy" id="6550"/>
    <lineage>
        <taxon>Eukaryota</taxon>
        <taxon>Metazoa</taxon>
        <taxon>Spiralia</taxon>
        <taxon>Lophotrochozoa</taxon>
        <taxon>Mollusca</taxon>
        <taxon>Bivalvia</taxon>
        <taxon>Autobranchia</taxon>
        <taxon>Pteriomorphia</taxon>
        <taxon>Mytilida</taxon>
        <taxon>Mytiloidea</taxon>
        <taxon>Mytilidae</taxon>
        <taxon>Mytilinae</taxon>
        <taxon>Mytilus</taxon>
    </lineage>
</organism>
<reference evidence="1" key="1">
    <citation type="submission" date="2021-03" db="EMBL/GenBank/DDBJ databases">
        <authorList>
            <person name="Bekaert M."/>
        </authorList>
    </citation>
    <scope>NUCLEOTIDE SEQUENCE</scope>
</reference>